<sequence length="231" mass="23870">MPAILAALVLPLRQLGDPAFYGPLLKGAGAALVLFAGLLVGTVWGVGALTDHWSGWIGGTLQALGGLASVLLAGWLFIPMTLAISGLFLNEVAEAVERRYYPALPPARGASNAAQIRYAVGFALRVLLLNVVLLPLAFFLPGVGTVLAYALAGYALGAGLFDGVAQRRMSVPESRRLRWRRAFPVFVVGGLAALAATVPGLNLLVPVLGTAAMTHVLHRSGGTPASASRAG</sequence>
<comment type="caution">
    <text evidence="6">The sequence shown here is derived from an EMBL/GenBank/DDBJ whole genome shotgun (WGS) entry which is preliminary data.</text>
</comment>
<evidence type="ECO:0000256" key="4">
    <source>
        <dbReference type="ARBA" id="ARBA00023136"/>
    </source>
</evidence>
<evidence type="ECO:0000256" key="5">
    <source>
        <dbReference type="SAM" id="Phobius"/>
    </source>
</evidence>
<protein>
    <submittedName>
        <fullName evidence="6">EI24 domain-containing protein</fullName>
    </submittedName>
</protein>
<dbReference type="Proteomes" id="UP001139516">
    <property type="component" value="Unassembled WGS sequence"/>
</dbReference>
<feature type="transmembrane region" description="Helical" evidence="5">
    <location>
        <begin position="136"/>
        <end position="161"/>
    </location>
</feature>
<keyword evidence="3 5" id="KW-1133">Transmembrane helix</keyword>
<evidence type="ECO:0000313" key="7">
    <source>
        <dbReference type="Proteomes" id="UP001139516"/>
    </source>
</evidence>
<dbReference type="InterPro" id="IPR059112">
    <property type="entry name" value="CysZ/EI24"/>
</dbReference>
<gene>
    <name evidence="6" type="ORF">M0638_00640</name>
</gene>
<evidence type="ECO:0000313" key="6">
    <source>
        <dbReference type="EMBL" id="MCK8782886.1"/>
    </source>
</evidence>
<organism evidence="6 7">
    <name type="scientific">Roseomonas acroporae</name>
    <dbReference type="NCBI Taxonomy" id="2937791"/>
    <lineage>
        <taxon>Bacteria</taxon>
        <taxon>Pseudomonadati</taxon>
        <taxon>Pseudomonadota</taxon>
        <taxon>Alphaproteobacteria</taxon>
        <taxon>Acetobacterales</taxon>
        <taxon>Roseomonadaceae</taxon>
        <taxon>Roseomonas</taxon>
    </lineage>
</organism>
<dbReference type="EMBL" id="JALPRX010000002">
    <property type="protein sequence ID" value="MCK8782886.1"/>
    <property type="molecule type" value="Genomic_DNA"/>
</dbReference>
<comment type="subcellular location">
    <subcellularLocation>
        <location evidence="1">Membrane</location>
        <topology evidence="1">Multi-pass membrane protein</topology>
    </subcellularLocation>
</comment>
<evidence type="ECO:0000256" key="1">
    <source>
        <dbReference type="ARBA" id="ARBA00004141"/>
    </source>
</evidence>
<dbReference type="RefSeq" id="WP_248665016.1">
    <property type="nucleotide sequence ID" value="NZ_JALPRX010000002.1"/>
</dbReference>
<keyword evidence="2 5" id="KW-0812">Transmembrane</keyword>
<accession>A0A9X1Y3J4</accession>
<feature type="transmembrane region" description="Helical" evidence="5">
    <location>
        <begin position="61"/>
        <end position="89"/>
    </location>
</feature>
<dbReference type="AlphaFoldDB" id="A0A9X1Y3J4"/>
<keyword evidence="4 5" id="KW-0472">Membrane</keyword>
<proteinExistence type="predicted"/>
<evidence type="ECO:0000256" key="3">
    <source>
        <dbReference type="ARBA" id="ARBA00022989"/>
    </source>
</evidence>
<evidence type="ECO:0000256" key="2">
    <source>
        <dbReference type="ARBA" id="ARBA00022692"/>
    </source>
</evidence>
<name>A0A9X1Y3J4_9PROT</name>
<feature type="transmembrane region" description="Helical" evidence="5">
    <location>
        <begin position="28"/>
        <end position="49"/>
    </location>
</feature>
<feature type="transmembrane region" description="Helical" evidence="5">
    <location>
        <begin position="182"/>
        <end position="205"/>
    </location>
</feature>
<reference evidence="6" key="1">
    <citation type="submission" date="2022-04" db="EMBL/GenBank/DDBJ databases">
        <title>Roseomonas acroporae sp. nov., isolated from coral Acropora digitifera.</title>
        <authorList>
            <person name="Sun H."/>
        </authorList>
    </citation>
    <scope>NUCLEOTIDE SEQUENCE</scope>
    <source>
        <strain evidence="6">NAR14</strain>
    </source>
</reference>
<keyword evidence="7" id="KW-1185">Reference proteome</keyword>
<dbReference type="Pfam" id="PF07264">
    <property type="entry name" value="EI24"/>
    <property type="match status" value="1"/>
</dbReference>